<reference evidence="2" key="2">
    <citation type="submission" date="2025-09" db="UniProtKB">
        <authorList>
            <consortium name="Ensembl"/>
        </authorList>
    </citation>
    <scope>IDENTIFICATION</scope>
</reference>
<feature type="coiled-coil region" evidence="1">
    <location>
        <begin position="93"/>
        <end position="127"/>
    </location>
</feature>
<dbReference type="OMA" id="VIQEWKS"/>
<dbReference type="STRING" id="109280.ENSHCOP00000026408"/>
<dbReference type="GO" id="GO:0035469">
    <property type="term" value="P:determination of pancreatic left/right asymmetry"/>
    <property type="evidence" value="ECO:0007669"/>
    <property type="project" value="Ensembl"/>
</dbReference>
<dbReference type="Proteomes" id="UP000264820">
    <property type="component" value="Unplaced"/>
</dbReference>
<feature type="coiled-coil region" evidence="1">
    <location>
        <begin position="9"/>
        <end position="68"/>
    </location>
</feature>
<evidence type="ECO:0000313" key="2">
    <source>
        <dbReference type="Ensembl" id="ENSHCOP00000026408.1"/>
    </source>
</evidence>
<feature type="coiled-coil region" evidence="1">
    <location>
        <begin position="326"/>
        <end position="378"/>
    </location>
</feature>
<dbReference type="PANTHER" id="PTHR46518:SF1">
    <property type="entry name" value="OUTER DYNEIN ARM-DOCKING COMPLEX SUBUNIT 3"/>
    <property type="match status" value="1"/>
</dbReference>
<evidence type="ECO:0000256" key="1">
    <source>
        <dbReference type="SAM" id="Coils"/>
    </source>
</evidence>
<dbReference type="PANTHER" id="PTHR46518">
    <property type="entry name" value="COILED-COIL DOMAIN-CONTAINING PROTEIN 151"/>
    <property type="match status" value="1"/>
</dbReference>
<organism evidence="2 3">
    <name type="scientific">Hippocampus comes</name>
    <name type="common">Tiger tail seahorse</name>
    <dbReference type="NCBI Taxonomy" id="109280"/>
    <lineage>
        <taxon>Eukaryota</taxon>
        <taxon>Metazoa</taxon>
        <taxon>Chordata</taxon>
        <taxon>Craniata</taxon>
        <taxon>Vertebrata</taxon>
        <taxon>Euteleostomi</taxon>
        <taxon>Actinopterygii</taxon>
        <taxon>Neopterygii</taxon>
        <taxon>Teleostei</taxon>
        <taxon>Neoteleostei</taxon>
        <taxon>Acanthomorphata</taxon>
        <taxon>Syngnathiaria</taxon>
        <taxon>Syngnathiformes</taxon>
        <taxon>Syngnathoidei</taxon>
        <taxon>Syngnathidae</taxon>
        <taxon>Hippocampus</taxon>
    </lineage>
</organism>
<feature type="coiled-coil region" evidence="1">
    <location>
        <begin position="192"/>
        <end position="233"/>
    </location>
</feature>
<reference evidence="2" key="1">
    <citation type="submission" date="2025-08" db="UniProtKB">
        <authorList>
            <consortium name="Ensembl"/>
        </authorList>
    </citation>
    <scope>IDENTIFICATION</scope>
</reference>
<keyword evidence="1" id="KW-0175">Coiled coil</keyword>
<dbReference type="InterPro" id="IPR033192">
    <property type="entry name" value="ODAD3"/>
</dbReference>
<dbReference type="GO" id="GO:0071910">
    <property type="term" value="P:determination of liver left/right asymmetry"/>
    <property type="evidence" value="ECO:0007669"/>
    <property type="project" value="Ensembl"/>
</dbReference>
<dbReference type="GO" id="GO:0036159">
    <property type="term" value="P:inner dynein arm assembly"/>
    <property type="evidence" value="ECO:0007669"/>
    <property type="project" value="Ensembl"/>
</dbReference>
<dbReference type="GO" id="GO:0031514">
    <property type="term" value="C:motile cilium"/>
    <property type="evidence" value="ECO:0007669"/>
    <property type="project" value="Ensembl"/>
</dbReference>
<accession>A0A3Q2ZJ35</accession>
<dbReference type="GO" id="GO:0090660">
    <property type="term" value="P:cerebrospinal fluid circulation"/>
    <property type="evidence" value="ECO:0007669"/>
    <property type="project" value="Ensembl"/>
</dbReference>
<dbReference type="Ensembl" id="ENSHCOT00000021533.1">
    <property type="protein sequence ID" value="ENSHCOP00000026408.1"/>
    <property type="gene ID" value="ENSHCOG00000017314.1"/>
</dbReference>
<dbReference type="GO" id="GO:0036158">
    <property type="term" value="P:outer dynein arm assembly"/>
    <property type="evidence" value="ECO:0007669"/>
    <property type="project" value="Ensembl"/>
</dbReference>
<dbReference type="GO" id="GO:0005576">
    <property type="term" value="C:extracellular region"/>
    <property type="evidence" value="ECO:0007669"/>
    <property type="project" value="GOC"/>
</dbReference>
<dbReference type="GO" id="GO:0097542">
    <property type="term" value="C:ciliary tip"/>
    <property type="evidence" value="ECO:0007669"/>
    <property type="project" value="TreeGrafter"/>
</dbReference>
<dbReference type="GO" id="GO:0035253">
    <property type="term" value="C:ciliary rootlet"/>
    <property type="evidence" value="ECO:0007669"/>
    <property type="project" value="TreeGrafter"/>
</dbReference>
<dbReference type="GeneTree" id="ENSGT00940000153116"/>
<dbReference type="GO" id="GO:0000132">
    <property type="term" value="P:establishment of mitotic spindle orientation"/>
    <property type="evidence" value="ECO:0007669"/>
    <property type="project" value="Ensembl"/>
</dbReference>
<keyword evidence="3" id="KW-1185">Reference proteome</keyword>
<dbReference type="AlphaFoldDB" id="A0A3Q2ZJ35"/>
<proteinExistence type="predicted"/>
<name>A0A3Q2ZJ35_HIPCM</name>
<dbReference type="GO" id="GO:0070121">
    <property type="term" value="P:Kupffer's vesicle development"/>
    <property type="evidence" value="ECO:0007669"/>
    <property type="project" value="Ensembl"/>
</dbReference>
<sequence length="461" mass="53897">MLFESENTKTSIYDQIADLQRKLQLLESDRSAYYESSQSALEKNRQNILQLREENRDLKKRVSEDEQQFVQSALHGRGVEKDTGPPMSGKAALSKLEHRVASKMKRLNALRHTTLTHQRRLDDLKRECLRLEAVGFNQALSEKEDITMKLRSLQNCLEKNQLKCKEAANIMTNYLKLKRHLQEESLTFQGQIDGLEAEIMKYRRELQEVQDMNNKAQLSKETAIAELQQQEELFYKEHQEKDYLLAIYRKRVQEIKARAEKLDVSHKKKLLYSAEYRSEMIVKRSSATLRIHICVSCIQEVMDRYIAQRETHQHMQAVKAENEYVLQQLKEQKVHLKKQFEAMKYSGETQLSSEQRLLDECEQELLVKQQSCETAKERLSSLVKTLSTIQAGVEHLADQLNHISLNEPPSDISPNSEEFVVQLLAQCERKVQLLQSKLHGMDLDEIAKDMEEEEVRHRERS</sequence>
<protein>
    <submittedName>
        <fullName evidence="2">Outer dynein arm docking complex subunit 3</fullName>
    </submittedName>
</protein>
<dbReference type="GO" id="GO:0036064">
    <property type="term" value="C:ciliary basal body"/>
    <property type="evidence" value="ECO:0007669"/>
    <property type="project" value="Ensembl"/>
</dbReference>
<evidence type="ECO:0000313" key="3">
    <source>
        <dbReference type="Proteomes" id="UP000264820"/>
    </source>
</evidence>
<dbReference type="GO" id="GO:0061371">
    <property type="term" value="P:determination of heart left/right asymmetry"/>
    <property type="evidence" value="ECO:0007669"/>
    <property type="project" value="Ensembl"/>
</dbReference>